<proteinExistence type="predicted"/>
<name>Q73XY6_MYCPA</name>
<dbReference type="InterPro" id="IPR036736">
    <property type="entry name" value="ACP-like_sf"/>
</dbReference>
<dbReference type="HOGENOM" id="CLU_000022_2_12_11"/>
<keyword evidence="2" id="KW-0596">Phosphopantetheine</keyword>
<dbReference type="GO" id="GO:0044550">
    <property type="term" value="P:secondary metabolite biosynthetic process"/>
    <property type="evidence" value="ECO:0007669"/>
    <property type="project" value="TreeGrafter"/>
</dbReference>
<organism evidence="6 7">
    <name type="scientific">Mycolicibacterium paratuberculosis (strain ATCC BAA-968 / K-10)</name>
    <name type="common">Mycobacterium paratuberculosis</name>
    <dbReference type="NCBI Taxonomy" id="262316"/>
    <lineage>
        <taxon>Bacteria</taxon>
        <taxon>Bacillati</taxon>
        <taxon>Actinomycetota</taxon>
        <taxon>Actinomycetes</taxon>
        <taxon>Mycobacteriales</taxon>
        <taxon>Mycobacteriaceae</taxon>
        <taxon>Mycobacterium</taxon>
        <taxon>Mycobacterium avium complex (MAC)</taxon>
    </lineage>
</organism>
<evidence type="ECO:0000256" key="3">
    <source>
        <dbReference type="ARBA" id="ARBA00022553"/>
    </source>
</evidence>
<dbReference type="GO" id="GO:0031177">
    <property type="term" value="F:phosphopantetheine binding"/>
    <property type="evidence" value="ECO:0007669"/>
    <property type="project" value="InterPro"/>
</dbReference>
<dbReference type="AlphaFoldDB" id="Q73XY6"/>
<dbReference type="InterPro" id="IPR000873">
    <property type="entry name" value="AMP-dep_synth/lig_dom"/>
</dbReference>
<dbReference type="FunFam" id="2.30.38.10:FF:000001">
    <property type="entry name" value="Non-ribosomal peptide synthetase PvdI"/>
    <property type="match status" value="1"/>
</dbReference>
<dbReference type="Pfam" id="PF13193">
    <property type="entry name" value="AMP-binding_C"/>
    <property type="match status" value="1"/>
</dbReference>
<dbReference type="Proteomes" id="UP000000580">
    <property type="component" value="Chromosome"/>
</dbReference>
<dbReference type="InterPro" id="IPR006162">
    <property type="entry name" value="Ppantetheine_attach_site"/>
</dbReference>
<dbReference type="STRING" id="262316.MAP_2172c"/>
<dbReference type="Gene3D" id="3.30.300.30">
    <property type="match status" value="1"/>
</dbReference>
<keyword evidence="7" id="KW-1185">Reference proteome</keyword>
<feature type="region of interest" description="Disordered" evidence="4">
    <location>
        <begin position="84"/>
        <end position="105"/>
    </location>
</feature>
<dbReference type="KEGG" id="mpa:MAP_2172c"/>
<sequence length="421" mass="44180">MILADDAEHRDPEALGELMHRHSVAQVTAVPSLVSALLDSRPDAVRSLSRLVCGGEPVSTSLLQRLVSVCDEADGGGPELLNNIGSTETSGAVSRGPLSPPNPLVGKPVPGAQAYLLDDGLRPVPVGVVGELYYAGDQLARGYWKRPGLTAARFVANPFGAEPGSRLYRSGDLARWTEDGQLEFVGRSDHQVQVRGFRVELAEVEAALAGADGVAAAAARTWEVHGGTSLAGYVVPQRPIADEAEKAAFAAQVRAEIAATLPGYMMPSSLTVLDALPKTESGKLNRPGLPRPVVSTGGRTEPTRTDTERALANVFAELLSTPEVGRFDDFFALGGDSILSVQLASRARAAGLPVSPRMIFENPTVQQLAAALDALGDNDSDGRLDDQPADARFEPMSTSGLSASDLAAVTQLWSSSREGTA</sequence>
<protein>
    <recommendedName>
        <fullName evidence="5">Carrier domain-containing protein</fullName>
    </recommendedName>
</protein>
<evidence type="ECO:0000313" key="6">
    <source>
        <dbReference type="EMBL" id="AAS04489.1"/>
    </source>
</evidence>
<feature type="domain" description="Carrier" evidence="5">
    <location>
        <begin position="302"/>
        <end position="376"/>
    </location>
</feature>
<dbReference type="SUPFAM" id="SSF47336">
    <property type="entry name" value="ACP-like"/>
    <property type="match status" value="1"/>
</dbReference>
<evidence type="ECO:0000256" key="1">
    <source>
        <dbReference type="ARBA" id="ARBA00001957"/>
    </source>
</evidence>
<keyword evidence="3" id="KW-0597">Phosphoprotein</keyword>
<dbReference type="Gene3D" id="3.40.50.12780">
    <property type="entry name" value="N-terminal domain of ligase-like"/>
    <property type="match status" value="1"/>
</dbReference>
<dbReference type="Pfam" id="PF00550">
    <property type="entry name" value="PP-binding"/>
    <property type="match status" value="1"/>
</dbReference>
<dbReference type="Gene3D" id="1.10.1200.10">
    <property type="entry name" value="ACP-like"/>
    <property type="match status" value="1"/>
</dbReference>
<dbReference type="InterPro" id="IPR042099">
    <property type="entry name" value="ANL_N_sf"/>
</dbReference>
<evidence type="ECO:0000256" key="4">
    <source>
        <dbReference type="SAM" id="MobiDB-lite"/>
    </source>
</evidence>
<dbReference type="Pfam" id="PF00501">
    <property type="entry name" value="AMP-binding"/>
    <property type="match status" value="1"/>
</dbReference>
<dbReference type="GO" id="GO:0043041">
    <property type="term" value="P:amino acid activation for nonribosomal peptide biosynthetic process"/>
    <property type="evidence" value="ECO:0007669"/>
    <property type="project" value="TreeGrafter"/>
</dbReference>
<feature type="region of interest" description="Disordered" evidence="4">
    <location>
        <begin position="281"/>
        <end position="304"/>
    </location>
</feature>
<dbReference type="FunFam" id="1.10.1200.10:FF:000005">
    <property type="entry name" value="Nonribosomal peptide synthetase 1"/>
    <property type="match status" value="1"/>
</dbReference>
<dbReference type="GO" id="GO:0005829">
    <property type="term" value="C:cytosol"/>
    <property type="evidence" value="ECO:0007669"/>
    <property type="project" value="TreeGrafter"/>
</dbReference>
<dbReference type="PANTHER" id="PTHR45527">
    <property type="entry name" value="NONRIBOSOMAL PEPTIDE SYNTHETASE"/>
    <property type="match status" value="1"/>
</dbReference>
<comment type="cofactor">
    <cofactor evidence="1">
        <name>pantetheine 4'-phosphate</name>
        <dbReference type="ChEBI" id="CHEBI:47942"/>
    </cofactor>
</comment>
<dbReference type="EMBL" id="AE016958">
    <property type="protein sequence ID" value="AAS04489.1"/>
    <property type="molecule type" value="Genomic_DNA"/>
</dbReference>
<dbReference type="SMART" id="SM00823">
    <property type="entry name" value="PKS_PP"/>
    <property type="match status" value="1"/>
</dbReference>
<dbReference type="PROSITE" id="PS50075">
    <property type="entry name" value="CARRIER"/>
    <property type="match status" value="1"/>
</dbReference>
<accession>Q73XY6</accession>
<feature type="compositionally biased region" description="Basic and acidic residues" evidence="4">
    <location>
        <begin position="380"/>
        <end position="393"/>
    </location>
</feature>
<dbReference type="InterPro" id="IPR025110">
    <property type="entry name" value="AMP-bd_C"/>
</dbReference>
<evidence type="ECO:0000313" key="7">
    <source>
        <dbReference type="Proteomes" id="UP000000580"/>
    </source>
</evidence>
<dbReference type="PROSITE" id="PS00012">
    <property type="entry name" value="PHOSPHOPANTETHEINE"/>
    <property type="match status" value="1"/>
</dbReference>
<dbReference type="InterPro" id="IPR045851">
    <property type="entry name" value="AMP-bd_C_sf"/>
</dbReference>
<dbReference type="InterPro" id="IPR020806">
    <property type="entry name" value="PKS_PP-bd"/>
</dbReference>
<reference evidence="6 7" key="1">
    <citation type="journal article" date="2005" name="Proc. Natl. Acad. Sci. U.S.A.">
        <title>The complete genome sequence of Mycobacterium avium subspecies paratuberculosis.</title>
        <authorList>
            <person name="Li L."/>
            <person name="Bannantine J.P."/>
            <person name="Zhang Q."/>
            <person name="Amonsin A."/>
            <person name="May B.J."/>
            <person name="Alt D."/>
            <person name="Banerji N."/>
            <person name="Kanjilal S."/>
            <person name="Kapur V."/>
        </authorList>
    </citation>
    <scope>NUCLEOTIDE SEQUENCE [LARGE SCALE GENOMIC DNA]</scope>
    <source>
        <strain evidence="7">ATCC BAA-968 / K-10</strain>
    </source>
</reference>
<gene>
    <name evidence="6" type="ordered locus">MAP_2172c</name>
</gene>
<evidence type="ECO:0000256" key="2">
    <source>
        <dbReference type="ARBA" id="ARBA00022450"/>
    </source>
</evidence>
<dbReference type="PANTHER" id="PTHR45527:SF1">
    <property type="entry name" value="FATTY ACID SYNTHASE"/>
    <property type="match status" value="1"/>
</dbReference>
<dbReference type="SUPFAM" id="SSF56801">
    <property type="entry name" value="Acetyl-CoA synthetase-like"/>
    <property type="match status" value="1"/>
</dbReference>
<dbReference type="eggNOG" id="COG1020">
    <property type="taxonomic scope" value="Bacteria"/>
</dbReference>
<dbReference type="InterPro" id="IPR009081">
    <property type="entry name" value="PP-bd_ACP"/>
</dbReference>
<evidence type="ECO:0000259" key="5">
    <source>
        <dbReference type="PROSITE" id="PS50075"/>
    </source>
</evidence>
<feature type="region of interest" description="Disordered" evidence="4">
    <location>
        <begin position="376"/>
        <end position="398"/>
    </location>
</feature>